<evidence type="ECO:0000256" key="1">
    <source>
        <dbReference type="ARBA" id="ARBA00004948"/>
    </source>
</evidence>
<protein>
    <recommendedName>
        <fullName evidence="2">hydroxymethylpyrimidine kinase</fullName>
        <ecNumber evidence="2">2.7.1.49</ecNumber>
    </recommendedName>
</protein>
<evidence type="ECO:0000256" key="5">
    <source>
        <dbReference type="ARBA" id="ARBA00022777"/>
    </source>
</evidence>
<evidence type="ECO:0000256" key="6">
    <source>
        <dbReference type="ARBA" id="ARBA00022840"/>
    </source>
</evidence>
<comment type="caution">
    <text evidence="8">The sequence shown here is derived from an EMBL/GenBank/DDBJ whole genome shotgun (WGS) entry which is preliminary data.</text>
</comment>
<dbReference type="GO" id="GO:0009229">
    <property type="term" value="P:thiamine diphosphate biosynthetic process"/>
    <property type="evidence" value="ECO:0007669"/>
    <property type="project" value="UniProtKB-UniPathway"/>
</dbReference>
<name>A0A7W6CL12_9HYPH</name>
<dbReference type="RefSeq" id="WP_183898770.1">
    <property type="nucleotide sequence ID" value="NZ_JACIDW010000001.1"/>
</dbReference>
<dbReference type="GO" id="GO:0008902">
    <property type="term" value="F:hydroxymethylpyrimidine kinase activity"/>
    <property type="evidence" value="ECO:0007669"/>
    <property type="project" value="UniProtKB-EC"/>
</dbReference>
<dbReference type="AlphaFoldDB" id="A0A7W6CL12"/>
<dbReference type="Pfam" id="PF08543">
    <property type="entry name" value="Phos_pyr_kin"/>
    <property type="match status" value="1"/>
</dbReference>
<dbReference type="Gene3D" id="3.40.1190.20">
    <property type="match status" value="1"/>
</dbReference>
<dbReference type="Proteomes" id="UP000582090">
    <property type="component" value="Unassembled WGS sequence"/>
</dbReference>
<proteinExistence type="predicted"/>
<dbReference type="GO" id="GO:0005829">
    <property type="term" value="C:cytosol"/>
    <property type="evidence" value="ECO:0007669"/>
    <property type="project" value="TreeGrafter"/>
</dbReference>
<evidence type="ECO:0000256" key="4">
    <source>
        <dbReference type="ARBA" id="ARBA00022741"/>
    </source>
</evidence>
<dbReference type="CDD" id="cd01169">
    <property type="entry name" value="HMPP_kinase"/>
    <property type="match status" value="1"/>
</dbReference>
<dbReference type="PANTHER" id="PTHR20858:SF17">
    <property type="entry name" value="HYDROXYMETHYLPYRIMIDINE_PHOSPHOMETHYLPYRIMIDINE KINASE THI20-RELATED"/>
    <property type="match status" value="1"/>
</dbReference>
<dbReference type="InterPro" id="IPR004399">
    <property type="entry name" value="HMP/HMP-P_kinase_dom"/>
</dbReference>
<keyword evidence="9" id="KW-1185">Reference proteome</keyword>
<keyword evidence="4" id="KW-0547">Nucleotide-binding</keyword>
<dbReference type="GO" id="GO:0009228">
    <property type="term" value="P:thiamine biosynthetic process"/>
    <property type="evidence" value="ECO:0007669"/>
    <property type="project" value="InterPro"/>
</dbReference>
<dbReference type="GO" id="GO:0005524">
    <property type="term" value="F:ATP binding"/>
    <property type="evidence" value="ECO:0007669"/>
    <property type="project" value="UniProtKB-KW"/>
</dbReference>
<dbReference type="NCBIfam" id="TIGR00097">
    <property type="entry name" value="HMP-P_kinase"/>
    <property type="match status" value="1"/>
</dbReference>
<gene>
    <name evidence="8" type="ORF">GGQ67_000710</name>
</gene>
<evidence type="ECO:0000259" key="7">
    <source>
        <dbReference type="Pfam" id="PF08543"/>
    </source>
</evidence>
<organism evidence="8 9">
    <name type="scientific">Rhizobium metallidurans</name>
    <dbReference type="NCBI Taxonomy" id="1265931"/>
    <lineage>
        <taxon>Bacteria</taxon>
        <taxon>Pseudomonadati</taxon>
        <taxon>Pseudomonadota</taxon>
        <taxon>Alphaproteobacteria</taxon>
        <taxon>Hyphomicrobiales</taxon>
        <taxon>Rhizobiaceae</taxon>
        <taxon>Rhizobium/Agrobacterium group</taxon>
        <taxon>Rhizobium</taxon>
    </lineage>
</organism>
<accession>A0A7W6CL12</accession>
<evidence type="ECO:0000313" key="9">
    <source>
        <dbReference type="Proteomes" id="UP000582090"/>
    </source>
</evidence>
<dbReference type="GO" id="GO:0008972">
    <property type="term" value="F:phosphomethylpyrimidine kinase activity"/>
    <property type="evidence" value="ECO:0007669"/>
    <property type="project" value="InterPro"/>
</dbReference>
<dbReference type="EC" id="2.7.1.49" evidence="2"/>
<dbReference type="InterPro" id="IPR029056">
    <property type="entry name" value="Ribokinase-like"/>
</dbReference>
<evidence type="ECO:0000256" key="2">
    <source>
        <dbReference type="ARBA" id="ARBA00012135"/>
    </source>
</evidence>
<comment type="pathway">
    <text evidence="1">Cofactor biosynthesis; thiamine diphosphate biosynthesis.</text>
</comment>
<reference evidence="8 9" key="1">
    <citation type="submission" date="2020-08" db="EMBL/GenBank/DDBJ databases">
        <title>Genomic Encyclopedia of Type Strains, Phase IV (KMG-IV): sequencing the most valuable type-strain genomes for metagenomic binning, comparative biology and taxonomic classification.</title>
        <authorList>
            <person name="Goeker M."/>
        </authorList>
    </citation>
    <scope>NUCLEOTIDE SEQUENCE [LARGE SCALE GENOMIC DNA]</scope>
    <source>
        <strain evidence="8 9">DSM 26575</strain>
    </source>
</reference>
<dbReference type="PANTHER" id="PTHR20858">
    <property type="entry name" value="PHOSPHOMETHYLPYRIMIDINE KINASE"/>
    <property type="match status" value="1"/>
</dbReference>
<dbReference type="UniPathway" id="UPA00060">
    <property type="reaction ID" value="UER00138"/>
</dbReference>
<dbReference type="InterPro" id="IPR013749">
    <property type="entry name" value="PM/HMP-P_kinase-1"/>
</dbReference>
<keyword evidence="5 8" id="KW-0418">Kinase</keyword>
<dbReference type="FunFam" id="3.40.1190.20:FF:000003">
    <property type="entry name" value="Phosphomethylpyrimidine kinase ThiD"/>
    <property type="match status" value="1"/>
</dbReference>
<keyword evidence="6" id="KW-0067">ATP-binding</keyword>
<sequence length="273" mass="27831">MIRNALSIAGSDPSGGAGIQADLKAFAARGVYGMAALTALTAQNTRGVSGVHLVPPGFVADQIKAVFADVRVDAVKIGMIASAEIADAVADVLQLHPDIPIVLDPVMVAKGGARLLDPSAVDVLLRRLLPLATLLTPNLPEAAALLRIDVAKSRREMGEQAEALRALGPAAVLVKGGHLGGDESPDVLATEDGLTWFEAVRIPTANTHGTGCTLSSALAAELANGVALPRAVAAAKTYLAGAVAAADTLDVGSGHGPVQHFHALWTTEEGYAK</sequence>
<keyword evidence="3 8" id="KW-0808">Transferase</keyword>
<dbReference type="EMBL" id="JACIDW010000001">
    <property type="protein sequence ID" value="MBB3963092.1"/>
    <property type="molecule type" value="Genomic_DNA"/>
</dbReference>
<evidence type="ECO:0000313" key="8">
    <source>
        <dbReference type="EMBL" id="MBB3963092.1"/>
    </source>
</evidence>
<evidence type="ECO:0000256" key="3">
    <source>
        <dbReference type="ARBA" id="ARBA00022679"/>
    </source>
</evidence>
<dbReference type="SUPFAM" id="SSF53613">
    <property type="entry name" value="Ribokinase-like"/>
    <property type="match status" value="1"/>
</dbReference>
<feature type="domain" description="Pyridoxamine kinase/Phosphomethylpyrimidine kinase" evidence="7">
    <location>
        <begin position="12"/>
        <end position="259"/>
    </location>
</feature>